<keyword evidence="1" id="KW-0808">Transferase</keyword>
<dbReference type="Pfam" id="PF03692">
    <property type="entry name" value="CxxCxxCC"/>
    <property type="match status" value="1"/>
</dbReference>
<proteinExistence type="predicted"/>
<sequence>MQNHNQESSQNNDQENSPLAFFGAMHSAFSGVITQRQNVIEGLLSIAFSSFDGNVEIQAESQPKVDCSQGCAACCRLRVVASAPEVLLIAKYIRAKSAHFQQHGIDLTQRVAEADADTRGLSEAERAQRKRRCPFIFKGACTIYPVRTLACRGHASHDKRACAGALAGDDGVIPISQPHLMVRSIVQNSMQSALLDHGYAWGLYELNHALHLALTDEEIETRWLNGEDVFSPATINEVQWQEMANTFDAIKARLH</sequence>
<dbReference type="GO" id="GO:0008168">
    <property type="term" value="F:methyltransferase activity"/>
    <property type="evidence" value="ECO:0007669"/>
    <property type="project" value="UniProtKB-KW"/>
</dbReference>
<protein>
    <submittedName>
        <fullName evidence="1">Flagellin N-methylase</fullName>
    </submittedName>
</protein>
<reference evidence="1" key="1">
    <citation type="submission" date="2016-10" db="EMBL/GenBank/DDBJ databases">
        <title>Sequence of Gallionella enrichment culture.</title>
        <authorList>
            <person name="Poehlein A."/>
            <person name="Muehling M."/>
            <person name="Daniel R."/>
        </authorList>
    </citation>
    <scope>NUCLEOTIDE SEQUENCE</scope>
</reference>
<dbReference type="AlphaFoldDB" id="A0A1J5TAF3"/>
<dbReference type="GO" id="GO:0032259">
    <property type="term" value="P:methylation"/>
    <property type="evidence" value="ECO:0007669"/>
    <property type="project" value="UniProtKB-KW"/>
</dbReference>
<dbReference type="EMBL" id="MLJW01000004">
    <property type="protein sequence ID" value="OIR17903.1"/>
    <property type="molecule type" value="Genomic_DNA"/>
</dbReference>
<accession>A0A1J5TAF3</accession>
<keyword evidence="1" id="KW-0966">Cell projection</keyword>
<gene>
    <name evidence="1" type="ORF">GALL_21250</name>
</gene>
<name>A0A1J5TAF3_9ZZZZ</name>
<keyword evidence="1" id="KW-0969">Cilium</keyword>
<comment type="caution">
    <text evidence="1">The sequence shown here is derived from an EMBL/GenBank/DDBJ whole genome shotgun (WGS) entry which is preliminary data.</text>
</comment>
<evidence type="ECO:0000313" key="1">
    <source>
        <dbReference type="EMBL" id="OIR17903.1"/>
    </source>
</evidence>
<dbReference type="InterPro" id="IPR005358">
    <property type="entry name" value="Puta_zinc/iron-chelating_dom"/>
</dbReference>
<organism evidence="1">
    <name type="scientific">mine drainage metagenome</name>
    <dbReference type="NCBI Taxonomy" id="410659"/>
    <lineage>
        <taxon>unclassified sequences</taxon>
        <taxon>metagenomes</taxon>
        <taxon>ecological metagenomes</taxon>
    </lineage>
</organism>
<keyword evidence="1" id="KW-0282">Flagellum</keyword>
<keyword evidence="1" id="KW-0489">Methyltransferase</keyword>